<comment type="similarity">
    <text evidence="3">Belongs to the PRA1 family.</text>
</comment>
<keyword evidence="4 8" id="KW-0812">Transmembrane</keyword>
<organism evidence="9 10">
    <name type="scientific">Arabidopsis arenosa</name>
    <name type="common">Sand rock-cress</name>
    <name type="synonym">Cardaminopsis arenosa</name>
    <dbReference type="NCBI Taxonomy" id="38785"/>
    <lineage>
        <taxon>Eukaryota</taxon>
        <taxon>Viridiplantae</taxon>
        <taxon>Streptophyta</taxon>
        <taxon>Embryophyta</taxon>
        <taxon>Tracheophyta</taxon>
        <taxon>Spermatophyta</taxon>
        <taxon>Magnoliopsida</taxon>
        <taxon>eudicotyledons</taxon>
        <taxon>Gunneridae</taxon>
        <taxon>Pentapetalae</taxon>
        <taxon>rosids</taxon>
        <taxon>malvids</taxon>
        <taxon>Brassicales</taxon>
        <taxon>Brassicaceae</taxon>
        <taxon>Camelineae</taxon>
        <taxon>Arabidopsis</taxon>
    </lineage>
</organism>
<dbReference type="EMBL" id="LR999458">
    <property type="protein sequence ID" value="CAE6243367.1"/>
    <property type="molecule type" value="Genomic_DNA"/>
</dbReference>
<evidence type="ECO:0000256" key="1">
    <source>
        <dbReference type="ARBA" id="ARBA00002501"/>
    </source>
</evidence>
<feature type="compositionally biased region" description="Acidic residues" evidence="7">
    <location>
        <begin position="528"/>
        <end position="541"/>
    </location>
</feature>
<evidence type="ECO:0000256" key="7">
    <source>
        <dbReference type="SAM" id="MobiDB-lite"/>
    </source>
</evidence>
<sequence>MASSSGKQIVSYVHQGRDLAKLGLNQTLAETSKGVCSQSRIIENGLFSSTSVSKSEVEIAVAATSNKKDNHSKKCGRGMVKSKEDSCGGLVTTSESIMASKTCPICKTFSSASNTTLNAHIDQCLSVDSALPPVVCSKPNKPRTKPRVKVKTMVDIYASAKEGTLEDLDKRNGTKWVSILSYTNRVVADKSEVSKKRKVSPVGVGPVYIDAKGQKLRILSEFSEKKKTSTTPLREQHEEGSSDKKCLNQGSKGTNKCLRKIRRGKKPHKYVKLTNHKANVPEQIPGDQRGFSGEGSHTGHRRIYNQRMLAKRGLISKKLNEKRDEFYSLRDQPSEDDEDTWSGGDPTVLRGTDLSATDSYPSNKQKLGSEVVRRKKTLFGSKTAQSRSFRVPQSEKEDESLEGVQINSLRLKKNIASFQEDKYPPGKNFCSDAVDVSDASPRGTSMTSMRKFSPPFVPNAWRRLSMPVELNKARLDFSEEEDEEETGKWESEMTQERELPDDNYVSDDNGEKNEVLLRSNPSSSGYDDYNDDDEESSEEEEANNKRAHVLDKTDDMDAEFYQSDSPPSIEILPSERAMYYSEVGNMIYGQTSCKENERFDSVVGQGSLFVEVDTIPIPGPPGSFLPSPRDMGFDENLGNSSVITSQVQSSMDQLDRNSSESPVSAVSNFAAGRLNFPAELSSSFRENFSPDIAVSYSKTPMSFCVPSHHGTITEAEPITIDKTTAPSRFRNNDQESCCCQRKERISEGITLNHQGSHLLQRRAASSSITMNLTNSPTRLDPNHPFERSPYKIQQDFDLQSKFSSRTNLNAAVPPSPSNPVLRLMGKDLMVMNQGEADEEASGSSLTPTPQFVDPPCGGTGLYFNTASPSYIHGWYFGSGQTGQRNRKTRRKNMTPTSATTTYTSIPIPTGDVISRSIHNLTSAISSHRPWSELVFSGDFSLPERFSSLLLRSKTNFNYFFVNYTIVVATFAAFALITASPVALIVVGVIIALWLLFHFFREDPLILWSFQVGDRTVVLFLVLASVWAIWFTSSAVNLAVGVSVGLLLCIIHSVLRNSDELFLEEADAVNGGLIGSNLREGTNLLYPFFFTCYF</sequence>
<feature type="compositionally biased region" description="Basic and acidic residues" evidence="7">
    <location>
        <begin position="234"/>
        <end position="246"/>
    </location>
</feature>
<accession>A0A8S2AZ83</accession>
<feature type="transmembrane region" description="Helical" evidence="8">
    <location>
        <begin position="981"/>
        <end position="999"/>
    </location>
</feature>
<feature type="transmembrane region" description="Helical" evidence="8">
    <location>
        <begin position="956"/>
        <end position="975"/>
    </location>
</feature>
<dbReference type="Proteomes" id="UP000682877">
    <property type="component" value="Chromosome 8"/>
</dbReference>
<dbReference type="PANTHER" id="PTHR35767">
    <property type="entry name" value="HAPLESS PROTEIN"/>
    <property type="match status" value="1"/>
</dbReference>
<dbReference type="GO" id="GO:0005783">
    <property type="term" value="C:endoplasmic reticulum"/>
    <property type="evidence" value="ECO:0007669"/>
    <property type="project" value="UniProtKB-ARBA"/>
</dbReference>
<feature type="compositionally biased region" description="Basic and acidic residues" evidence="7">
    <location>
        <begin position="542"/>
        <end position="554"/>
    </location>
</feature>
<evidence type="ECO:0000256" key="4">
    <source>
        <dbReference type="ARBA" id="ARBA00022692"/>
    </source>
</evidence>
<proteinExistence type="inferred from homology"/>
<protein>
    <recommendedName>
        <fullName evidence="11">PRA1 family protein</fullName>
    </recommendedName>
</protein>
<dbReference type="GO" id="GO:0016192">
    <property type="term" value="P:vesicle-mediated transport"/>
    <property type="evidence" value="ECO:0007669"/>
    <property type="project" value="UniProtKB-ARBA"/>
</dbReference>
<evidence type="ECO:0000256" key="5">
    <source>
        <dbReference type="ARBA" id="ARBA00022989"/>
    </source>
</evidence>
<evidence type="ECO:0000256" key="3">
    <source>
        <dbReference type="ARBA" id="ARBA00006483"/>
    </source>
</evidence>
<feature type="compositionally biased region" description="Polar residues" evidence="7">
    <location>
        <begin position="354"/>
        <end position="366"/>
    </location>
</feature>
<name>A0A8S2AZ83_ARAAE</name>
<evidence type="ECO:0000256" key="6">
    <source>
        <dbReference type="ARBA" id="ARBA00023136"/>
    </source>
</evidence>
<evidence type="ECO:0000313" key="9">
    <source>
        <dbReference type="EMBL" id="CAE6243367.1"/>
    </source>
</evidence>
<feature type="region of interest" description="Disordered" evidence="7">
    <location>
        <begin position="280"/>
        <end position="299"/>
    </location>
</feature>
<feature type="compositionally biased region" description="Basic and acidic residues" evidence="7">
    <location>
        <begin position="486"/>
        <end position="500"/>
    </location>
</feature>
<evidence type="ECO:0000256" key="2">
    <source>
        <dbReference type="ARBA" id="ARBA00004127"/>
    </source>
</evidence>
<dbReference type="AlphaFoldDB" id="A0A8S2AZ83"/>
<comment type="function">
    <text evidence="1">May be involved in both secretory and endocytic intracellular trafficking in the endosomal/prevacuolar compartments.</text>
</comment>
<dbReference type="PANTHER" id="PTHR35767:SF1">
    <property type="entry name" value="HAPLESS PROTEIN"/>
    <property type="match status" value="1"/>
</dbReference>
<reference evidence="9" key="1">
    <citation type="submission" date="2021-01" db="EMBL/GenBank/DDBJ databases">
        <authorList>
            <person name="Bezrukov I."/>
        </authorList>
    </citation>
    <scope>NUCLEOTIDE SEQUENCE</scope>
</reference>
<feature type="region of interest" description="Disordered" evidence="7">
    <location>
        <begin position="474"/>
        <end position="554"/>
    </location>
</feature>
<feature type="region of interest" description="Disordered" evidence="7">
    <location>
        <begin position="326"/>
        <end position="369"/>
    </location>
</feature>
<dbReference type="Gene3D" id="3.30.160.60">
    <property type="entry name" value="Classic Zinc Finger"/>
    <property type="match status" value="1"/>
</dbReference>
<keyword evidence="10" id="KW-1185">Reference proteome</keyword>
<feature type="transmembrane region" description="Helical" evidence="8">
    <location>
        <begin position="1035"/>
        <end position="1054"/>
    </location>
</feature>
<evidence type="ECO:0000313" key="10">
    <source>
        <dbReference type="Proteomes" id="UP000682877"/>
    </source>
</evidence>
<comment type="subcellular location">
    <subcellularLocation>
        <location evidence="2">Endomembrane system</location>
        <topology evidence="2">Multi-pass membrane protein</topology>
    </subcellularLocation>
</comment>
<dbReference type="InterPro" id="IPR004895">
    <property type="entry name" value="Prenylated_rab_accept_PRA1"/>
</dbReference>
<dbReference type="Pfam" id="PF03208">
    <property type="entry name" value="PRA1"/>
    <property type="match status" value="1"/>
</dbReference>
<feature type="region of interest" description="Disordered" evidence="7">
    <location>
        <begin position="223"/>
        <end position="251"/>
    </location>
</feature>
<feature type="region of interest" description="Disordered" evidence="7">
    <location>
        <begin position="881"/>
        <end position="900"/>
    </location>
</feature>
<gene>
    <name evidence="9" type="ORF">AARE701A_LOCUS21634</name>
</gene>
<keyword evidence="6 8" id="KW-0472">Membrane</keyword>
<evidence type="ECO:0008006" key="11">
    <source>
        <dbReference type="Google" id="ProtNLM"/>
    </source>
</evidence>
<evidence type="ECO:0000256" key="8">
    <source>
        <dbReference type="SAM" id="Phobius"/>
    </source>
</evidence>
<keyword evidence="5 8" id="KW-1133">Transmembrane helix</keyword>